<evidence type="ECO:0000313" key="3">
    <source>
        <dbReference type="EMBL" id="QKU35069.1"/>
    </source>
</evidence>
<name>A0A6N1NJV7_9VIRU</name>
<proteinExistence type="predicted"/>
<dbReference type="EMBL" id="KY523104">
    <property type="protein sequence ID" value="QKU35069.1"/>
    <property type="molecule type" value="Genomic_DNA"/>
</dbReference>
<sequence>MNNIIKNLNEKNWLVIKKLIEANKIDWDYLVDQTNGALHYLAYHGKTDLIKIIDPEILAEIINQPNIEGDTVCHIAAKLKDIDLLSLSISLNPKIIYERNKLLCTPLFYLVQDNKLIRQIARSLEMEDHYLNNEYTLLEYYILSKNLNMISFILKNIKINKFTNDAIFTVIQSDNTLESKIRMLEIFIKYPLDINHLNDKLLSPLIVSIYQKEYEITKFLLEHGADTNYYGPENNDHPLTIAIKMFDIPTIELLLEYGIRINVPDKYLKTPIHHLFSTINDIPLKIKQTLLNKINNINTTDNRMDSILNLIIHNDNWKNYENILEEKKLKIYLRNKDGIRPIDGISSSDLDKFFVLVYKSYLSQLDSDIEWVDGVDKKISLILENGDDVQSYKDYIMSKIVRGQSYPLKKNKNKMIKLITPPKTNITHFSAYTYNYICFLYYILEKYPKIKIPTMAIDQMKNKSLKNFYEELVEDYKEKTPDNAIFRSIIRDYVNHSPILINHVIIWKNNNMYFFSPYIIQGISETINKFPDTEFILLKLTILTDKNFNHANMLIYDIKNKYIERFDPYGKVSFNYSKEIDHLMEAFVGEYFTDVKYVSPGQLTDGISFQIFADEKDNRNYVENDPAGFCVAWCLWYIEMRMKNSKIHPKSLIKRTISQINKSEDKFKDYIRNYSNFLDSEKNIILEKAGVPKKYWYMMHIPITFYKAYLKYIRNIYNLIA</sequence>
<dbReference type="InterPro" id="IPR002110">
    <property type="entry name" value="Ankyrin_rpt"/>
</dbReference>
<reference evidence="3" key="2">
    <citation type="journal article" date="2018" name="Nat. Commun.">
        <title>Tailed giant Tupanvirus possesses the most complete translational apparatus of the known virosphere.</title>
        <authorList>
            <person name="Abrahao J."/>
            <person name="Silva L."/>
            <person name="Silva L.S."/>
            <person name="Khalil J.Y.B."/>
            <person name="Rodrigues R."/>
            <person name="Arantes T."/>
            <person name="Assis F."/>
            <person name="Boratto P."/>
            <person name="Andrade M."/>
            <person name="Kroon E.G."/>
            <person name="Ribeiro B."/>
            <person name="Bergier I."/>
            <person name="Seligmann H."/>
            <person name="Ghigo E."/>
            <person name="Colson P."/>
            <person name="Levasseur A."/>
            <person name="Kroemer G."/>
            <person name="Raoult D."/>
            <person name="La Scola B."/>
        </authorList>
    </citation>
    <scope>NUCLEOTIDE SEQUENCE [LARGE SCALE GENOMIC DNA]</scope>
    <source>
        <strain evidence="3">Soda lake</strain>
    </source>
</reference>
<evidence type="ECO:0000256" key="1">
    <source>
        <dbReference type="ARBA" id="ARBA00022737"/>
    </source>
</evidence>
<organism evidence="3">
    <name type="scientific">Tupanvirus soda lake</name>
    <dbReference type="NCBI Taxonomy" id="2126985"/>
    <lineage>
        <taxon>Viruses</taxon>
        <taxon>Varidnaviria</taxon>
        <taxon>Bamfordvirae</taxon>
        <taxon>Nucleocytoviricota</taxon>
        <taxon>Megaviricetes</taxon>
        <taxon>Imitervirales</taxon>
        <taxon>Mimiviridae</taxon>
        <taxon>Megamimivirinae</taxon>
        <taxon>Tupanvirus</taxon>
        <taxon>Tupanvirus salinum</taxon>
    </lineage>
</organism>
<dbReference type="PROSITE" id="PS50088">
    <property type="entry name" value="ANK_REPEAT"/>
    <property type="match status" value="1"/>
</dbReference>
<dbReference type="SUPFAM" id="SSF48403">
    <property type="entry name" value="Ankyrin repeat"/>
    <property type="match status" value="1"/>
</dbReference>
<keyword evidence="1" id="KW-0677">Repeat</keyword>
<dbReference type="InterPro" id="IPR036770">
    <property type="entry name" value="Ankyrin_rpt-contain_sf"/>
</dbReference>
<keyword evidence="2" id="KW-0040">ANK repeat</keyword>
<dbReference type="RefSeq" id="YP_010781722.1">
    <property type="nucleotide sequence ID" value="NC_075039.1"/>
</dbReference>
<dbReference type="Gene3D" id="1.25.40.20">
    <property type="entry name" value="Ankyrin repeat-containing domain"/>
    <property type="match status" value="2"/>
</dbReference>
<dbReference type="PANTHER" id="PTHR24198:SF165">
    <property type="entry name" value="ANKYRIN REPEAT-CONTAINING PROTEIN-RELATED"/>
    <property type="match status" value="1"/>
</dbReference>
<dbReference type="GeneID" id="80518486"/>
<evidence type="ECO:0000256" key="2">
    <source>
        <dbReference type="ARBA" id="ARBA00023043"/>
    </source>
</evidence>
<reference evidence="3" key="1">
    <citation type="submission" date="2017-01" db="EMBL/GenBank/DDBJ databases">
        <authorList>
            <person name="Assis F.L."/>
            <person name="Abrahao J.S."/>
            <person name="Silva L."/>
            <person name="Khalil J.B."/>
            <person name="Rodrigues R."/>
            <person name="Silva L.S."/>
            <person name="Arantes T."/>
            <person name="Boratto P."/>
            <person name="Andrade M."/>
            <person name="Kroon E.G."/>
            <person name="Ribeiro B."/>
            <person name="Bergier I."/>
            <person name="Seligmann H."/>
            <person name="Ghigo E."/>
            <person name="Colson P."/>
            <person name="Levasseur A."/>
            <person name="Raoult D."/>
            <person name="Scola B.L."/>
        </authorList>
    </citation>
    <scope>NUCLEOTIDE SEQUENCE</scope>
    <source>
        <strain evidence="3">Soda lake</strain>
    </source>
</reference>
<accession>A0A6N1NJV7</accession>
<protein>
    <submittedName>
        <fullName evidence="3">Ankyrin repeat protein</fullName>
    </submittedName>
</protein>
<dbReference type="Pfam" id="PF12796">
    <property type="entry name" value="Ank_2"/>
    <property type="match status" value="1"/>
</dbReference>
<dbReference type="PANTHER" id="PTHR24198">
    <property type="entry name" value="ANKYRIN REPEAT AND PROTEIN KINASE DOMAIN-CONTAINING PROTEIN"/>
    <property type="match status" value="1"/>
</dbReference>
<dbReference type="SMART" id="SM00248">
    <property type="entry name" value="ANK"/>
    <property type="match status" value="5"/>
</dbReference>
<dbReference type="KEGG" id="vg:80518486"/>